<feature type="compositionally biased region" description="Polar residues" evidence="1">
    <location>
        <begin position="49"/>
        <end position="61"/>
    </location>
</feature>
<sequence>MSRLTASPFHKPSPFEFPRGPLSPPDTNTDTVVGSGLILPASNHPAVQDSGSLDTGIQSAHDSPLRGKKSSSIPYHNTSFRESKERAIQRNNVKSLIIVMPPSTLLQGYGPRGQTVTNGPFHRLTQGIVMPILPSMFGQLTAIAREFSFPSTLGLCLYLHYVEDGVTLTPRISDDSWQSLWGHLSDPPLANERRPLICGKIEFDIDLRAARWYGSWVSAIHREISEHSNHAYPVTAPSHFRGESSLVGGRHFDEDMADNTIQQNSAPIGRHVPKKLSLVERFDVASVRSEHRHNSRSVAASTEFVAGQQVLSTIVQEDEPKSGRQQLDNLVKSWRASALISPSPLAAKGQPSLDAVYLPNDVPIDTPDEIPGSPAVMRLEDYTWSVSSEGPLSIGELSPVSWVHAPSVHIADRLPGSVCTSASICTSFGFVEDDNYSYVSNETRVPSVHLAERLRGSVCSSPLTCTSFGPDDDVSDIYHTSFNSRVPTPDIAHRFYEDCPPTPMTATSWGAPLSYPPSPRCVSPALSLDLGERARFHDQFETMVHYPRSKSLLTQESIETNGPWEHVWPFNSDMKASTSASDTVPWAHVWPFNIQTKDNLEASSISAPLPWKHVWPYNEEVENNASLSSIPVISAWPHVWPFNSQSTNVNIPPLMPANGAWEHVWPFNSEYMHSTGLLQEDKILLPHNKEITKVTSASATASGPWLHVWPYNSSSKPSNMQHCASVYKPSSFGYPYINQPVYPHIELYPTLPGELSIYNQLDTMQDIVVELPVLYPMIQLYVPVYPHNLSNIYPETIFQAADPCSKAQVEVPFSDTCYTALHCGAHTDKTRSQYPHFDIYPDITNQSSEISIPPSFDRPLHTTVIYPTFNLYPAIYPYFDLYPCVHEAQRETVSLLTEPMPTYALSPVLLTQYPSFNLYPKVYPYFDIYPAAYDAVAATIETGTTQDFSLSPTLPTSYPFFNIYPSLYPDFVIYPAAHSDVGTAFAEPEPERSLSPILRPMYPSFNLYPKVYPYLEIYPPSYAVKVDNVDSKYVELDHRITKYPYFILYPGVYPYFDIYPAPYPSLPLDHISIPSSTAETRTWTLPYPFFNLYPAVYPNFDLYLPLPDFAIQQPNKPSKINNSRLTHLELHAMVMMEKAQAKSRGSFGRLETFLDIPDIDSETPFLGEHEDIDHYFQEKSISRNIRISTVPIPNRGVRRLTSASAKSENISLFDSPTESDQSHTNFYGTSPSNVQDRGFSKISNVRGQLGYQDESTLYRTSLNIHDRSITRSSSLREPQGKPPIPPKPQFSAPRRRDSLVLQRVKALDNHVAENSTVIPRETLLKFPMPPRAFPPLPPLPQDRGH</sequence>
<feature type="region of interest" description="Disordered" evidence="1">
    <location>
        <begin position="1"/>
        <end position="77"/>
    </location>
</feature>
<evidence type="ECO:0000256" key="1">
    <source>
        <dbReference type="SAM" id="MobiDB-lite"/>
    </source>
</evidence>
<accession>A0A8H8CKY0</accession>
<dbReference type="OrthoDB" id="3269353at2759"/>
<feature type="region of interest" description="Disordered" evidence="1">
    <location>
        <begin position="1263"/>
        <end position="1294"/>
    </location>
</feature>
<protein>
    <submittedName>
        <fullName evidence="2">Uncharacterized protein</fullName>
    </submittedName>
</protein>
<comment type="caution">
    <text evidence="2">The sequence shown here is derived from an EMBL/GenBank/DDBJ whole genome shotgun (WGS) entry which is preliminary data.</text>
</comment>
<evidence type="ECO:0000313" key="2">
    <source>
        <dbReference type="EMBL" id="KAG5169281.1"/>
    </source>
</evidence>
<organism evidence="2">
    <name type="scientific">Psilocybe cubensis</name>
    <name type="common">Psychedelic mushroom</name>
    <name type="synonym">Stropharia cubensis</name>
    <dbReference type="NCBI Taxonomy" id="181762"/>
    <lineage>
        <taxon>Eukaryota</taxon>
        <taxon>Fungi</taxon>
        <taxon>Dikarya</taxon>
        <taxon>Basidiomycota</taxon>
        <taxon>Agaricomycotina</taxon>
        <taxon>Agaricomycetes</taxon>
        <taxon>Agaricomycetidae</taxon>
        <taxon>Agaricales</taxon>
        <taxon>Agaricineae</taxon>
        <taxon>Strophariaceae</taxon>
        <taxon>Psilocybe</taxon>
    </lineage>
</organism>
<dbReference type="EMBL" id="JAFIQS010000005">
    <property type="protein sequence ID" value="KAG5169281.1"/>
    <property type="molecule type" value="Genomic_DNA"/>
</dbReference>
<proteinExistence type="predicted"/>
<feature type="region of interest" description="Disordered" evidence="1">
    <location>
        <begin position="1211"/>
        <end position="1234"/>
    </location>
</feature>
<reference evidence="2" key="1">
    <citation type="submission" date="2021-02" db="EMBL/GenBank/DDBJ databases">
        <title>Psilocybe cubensis genome.</title>
        <authorList>
            <person name="Mckernan K.J."/>
            <person name="Crawford S."/>
            <person name="Trippe A."/>
            <person name="Kane L.T."/>
            <person name="Mclaughlin S."/>
        </authorList>
    </citation>
    <scope>NUCLEOTIDE SEQUENCE [LARGE SCALE GENOMIC DNA]</scope>
    <source>
        <strain evidence="2">MGC-MH-2018</strain>
    </source>
</reference>
<name>A0A8H8CKY0_PSICU</name>
<gene>
    <name evidence="2" type="ORF">JR316_005837</name>
</gene>